<dbReference type="PROSITE" id="PS00018">
    <property type="entry name" value="EF_HAND_1"/>
    <property type="match status" value="2"/>
</dbReference>
<name>A0A191YLX4_9PSED</name>
<gene>
    <name evidence="4" type="ORF">PMA3_00835</name>
</gene>
<feature type="domain" description="EF-hand" evidence="3">
    <location>
        <begin position="37"/>
        <end position="69"/>
    </location>
</feature>
<evidence type="ECO:0000259" key="3">
    <source>
        <dbReference type="PROSITE" id="PS50222"/>
    </source>
</evidence>
<sequence>MSEEEIRKVFTTLDLDGNGFISAAELRHFFSTLEEMLTDEEVDKRIKEMDLDGDGQINCEEFITGMMST</sequence>
<dbReference type="InterPro" id="IPR018247">
    <property type="entry name" value="EF_Hand_1_Ca_BS"/>
</dbReference>
<evidence type="ECO:0000256" key="1">
    <source>
        <dbReference type="ARBA" id="ARBA00022737"/>
    </source>
</evidence>
<proteinExistence type="predicted"/>
<dbReference type="EMBL" id="CP014870">
    <property type="protein sequence ID" value="ANJ53768.1"/>
    <property type="molecule type" value="Genomic_DNA"/>
</dbReference>
<evidence type="ECO:0000313" key="5">
    <source>
        <dbReference type="Proteomes" id="UP000078354"/>
    </source>
</evidence>
<reference evidence="4 5" key="1">
    <citation type="journal article" date="2018" name="Syst. Appl. Microbiol.">
        <title>Pseudomonas silesiensis sp. nov. strain A3T isolated from a biological pesticide sewage treatment plant and analysis of the complete genome sequence.</title>
        <authorList>
            <person name="Kaminski M.A."/>
            <person name="Furmanczyk E.M."/>
            <person name="Sobczak A."/>
            <person name="Dziembowski A."/>
            <person name="Lipinski L."/>
        </authorList>
    </citation>
    <scope>NUCLEOTIDE SEQUENCE [LARGE SCALE GENOMIC DNA]</scope>
    <source>
        <strain evidence="4 5">A3</strain>
    </source>
</reference>
<feature type="domain" description="EF-hand" evidence="3">
    <location>
        <begin position="1"/>
        <end position="36"/>
    </location>
</feature>
<protein>
    <recommendedName>
        <fullName evidence="3">EF-hand domain-containing protein</fullName>
    </recommendedName>
</protein>
<dbReference type="PROSITE" id="PS50222">
    <property type="entry name" value="EF_HAND_2"/>
    <property type="match status" value="2"/>
</dbReference>
<dbReference type="RefSeq" id="WP_064675397.1">
    <property type="nucleotide sequence ID" value="NZ_CP014870.1"/>
</dbReference>
<dbReference type="KEGG" id="psil:PMA3_00835"/>
<evidence type="ECO:0000256" key="2">
    <source>
        <dbReference type="ARBA" id="ARBA00022837"/>
    </source>
</evidence>
<organism evidence="4 5">
    <name type="scientific">Pseudomonas silesiensis</name>
    <dbReference type="NCBI Taxonomy" id="1853130"/>
    <lineage>
        <taxon>Bacteria</taxon>
        <taxon>Pseudomonadati</taxon>
        <taxon>Pseudomonadota</taxon>
        <taxon>Gammaproteobacteria</taxon>
        <taxon>Pseudomonadales</taxon>
        <taxon>Pseudomonadaceae</taxon>
        <taxon>Pseudomonas</taxon>
    </lineage>
</organism>
<dbReference type="FunFam" id="1.10.238.10:FF:000003">
    <property type="entry name" value="Calmodulin A"/>
    <property type="match status" value="1"/>
</dbReference>
<dbReference type="Proteomes" id="UP000078354">
    <property type="component" value="Chromosome"/>
</dbReference>
<accession>A0A191YLX4</accession>
<dbReference type="SUPFAM" id="SSF47473">
    <property type="entry name" value="EF-hand"/>
    <property type="match status" value="1"/>
</dbReference>
<dbReference type="Gene3D" id="1.10.238.10">
    <property type="entry name" value="EF-hand"/>
    <property type="match status" value="1"/>
</dbReference>
<dbReference type="CDD" id="cd00051">
    <property type="entry name" value="EFh"/>
    <property type="match status" value="1"/>
</dbReference>
<keyword evidence="2" id="KW-0106">Calcium</keyword>
<keyword evidence="5" id="KW-1185">Reference proteome</keyword>
<dbReference type="PANTHER" id="PTHR23050">
    <property type="entry name" value="CALCIUM BINDING PROTEIN"/>
    <property type="match status" value="1"/>
</dbReference>
<dbReference type="InterPro" id="IPR011992">
    <property type="entry name" value="EF-hand-dom_pair"/>
</dbReference>
<dbReference type="STRING" id="1853130.PMA3_00835"/>
<dbReference type="AlphaFoldDB" id="A0A191YLX4"/>
<dbReference type="InterPro" id="IPR050145">
    <property type="entry name" value="Centrin_CML-like"/>
</dbReference>
<dbReference type="SMART" id="SM00054">
    <property type="entry name" value="EFh"/>
    <property type="match status" value="2"/>
</dbReference>
<keyword evidence="1" id="KW-0677">Repeat</keyword>
<dbReference type="OrthoDB" id="5770487at2"/>
<dbReference type="InterPro" id="IPR002048">
    <property type="entry name" value="EF_hand_dom"/>
</dbReference>
<evidence type="ECO:0000313" key="4">
    <source>
        <dbReference type="EMBL" id="ANJ53768.1"/>
    </source>
</evidence>
<dbReference type="GO" id="GO:0005509">
    <property type="term" value="F:calcium ion binding"/>
    <property type="evidence" value="ECO:0007669"/>
    <property type="project" value="InterPro"/>
</dbReference>
<dbReference type="Pfam" id="PF13499">
    <property type="entry name" value="EF-hand_7"/>
    <property type="match status" value="1"/>
</dbReference>